<evidence type="ECO:0008006" key="4">
    <source>
        <dbReference type="Google" id="ProtNLM"/>
    </source>
</evidence>
<dbReference type="GeneID" id="5024420"/>
<dbReference type="InParanoid" id="A0CKC1"/>
<accession>A0CKC1</accession>
<dbReference type="OrthoDB" id="312108at2759"/>
<gene>
    <name evidence="2" type="ORF">GSPATT00000951001</name>
</gene>
<feature type="region of interest" description="Disordered" evidence="1">
    <location>
        <begin position="1"/>
        <end position="46"/>
    </location>
</feature>
<dbReference type="EMBL" id="CT868096">
    <property type="protein sequence ID" value="CAK71238.1"/>
    <property type="molecule type" value="Genomic_DNA"/>
</dbReference>
<reference evidence="2 3" key="1">
    <citation type="journal article" date="2006" name="Nature">
        <title>Global trends of whole-genome duplications revealed by the ciliate Paramecium tetraurelia.</title>
        <authorList>
            <consortium name="Genoscope"/>
            <person name="Aury J.-M."/>
            <person name="Jaillon O."/>
            <person name="Duret L."/>
            <person name="Noel B."/>
            <person name="Jubin C."/>
            <person name="Porcel B.M."/>
            <person name="Segurens B."/>
            <person name="Daubin V."/>
            <person name="Anthouard V."/>
            <person name="Aiach N."/>
            <person name="Arnaiz O."/>
            <person name="Billaut A."/>
            <person name="Beisson J."/>
            <person name="Blanc I."/>
            <person name="Bouhouche K."/>
            <person name="Camara F."/>
            <person name="Duharcourt S."/>
            <person name="Guigo R."/>
            <person name="Gogendeau D."/>
            <person name="Katinka M."/>
            <person name="Keller A.-M."/>
            <person name="Kissmehl R."/>
            <person name="Klotz C."/>
            <person name="Koll F."/>
            <person name="Le Moue A."/>
            <person name="Lepere C."/>
            <person name="Malinsky S."/>
            <person name="Nowacki M."/>
            <person name="Nowak J.K."/>
            <person name="Plattner H."/>
            <person name="Poulain J."/>
            <person name="Ruiz F."/>
            <person name="Serrano V."/>
            <person name="Zagulski M."/>
            <person name="Dessen P."/>
            <person name="Betermier M."/>
            <person name="Weissenbach J."/>
            <person name="Scarpelli C."/>
            <person name="Schachter V."/>
            <person name="Sperling L."/>
            <person name="Meyer E."/>
            <person name="Cohen J."/>
            <person name="Wincker P."/>
        </authorList>
    </citation>
    <scope>NUCLEOTIDE SEQUENCE [LARGE SCALE GENOMIC DNA]</scope>
    <source>
        <strain evidence="2 3">Stock d4-2</strain>
    </source>
</reference>
<name>A0CKC1_PARTE</name>
<evidence type="ECO:0000313" key="2">
    <source>
        <dbReference type="EMBL" id="CAK71238.1"/>
    </source>
</evidence>
<proteinExistence type="predicted"/>
<evidence type="ECO:0000313" key="3">
    <source>
        <dbReference type="Proteomes" id="UP000000600"/>
    </source>
</evidence>
<sequence length="254" mass="30303">MKTLEDKRIKIQQNQQDQESQIVQYNSSKRRRKNRQKIETEGSSEDDGFNRLTKLKSKKNLTPTYLIQILDYLKTDPYGFQSIRIFTLCEDAILDEKLINSPLVPYLVEIIYALTKYKQQIPFKPLPLLLKAFSLHQEYIILQYIQMYLQNNKHEKHQIDQFCRQQFQSEDQNLLYVLCKSFKYANLQMLLFLCETIGNKDLVQAIKFYGEFIFDTNIEYQKGYRSTIKKIQQIAEIVLSGPEFYFTQEEDLEI</sequence>
<dbReference type="Proteomes" id="UP000000600">
    <property type="component" value="Unassembled WGS sequence"/>
</dbReference>
<protein>
    <recommendedName>
        <fullName evidence="4">Mic1 domain-containing protein</fullName>
    </recommendedName>
</protein>
<dbReference type="RefSeq" id="XP_001438635.1">
    <property type="nucleotide sequence ID" value="XM_001438598.1"/>
</dbReference>
<dbReference type="OMA" id="FTLCEDA"/>
<organism evidence="2 3">
    <name type="scientific">Paramecium tetraurelia</name>
    <dbReference type="NCBI Taxonomy" id="5888"/>
    <lineage>
        <taxon>Eukaryota</taxon>
        <taxon>Sar</taxon>
        <taxon>Alveolata</taxon>
        <taxon>Ciliophora</taxon>
        <taxon>Intramacronucleata</taxon>
        <taxon>Oligohymenophorea</taxon>
        <taxon>Peniculida</taxon>
        <taxon>Parameciidae</taxon>
        <taxon>Paramecium</taxon>
    </lineage>
</organism>
<feature type="compositionally biased region" description="Low complexity" evidence="1">
    <location>
        <begin position="11"/>
        <end position="27"/>
    </location>
</feature>
<dbReference type="AlphaFoldDB" id="A0CKC1"/>
<dbReference type="HOGENOM" id="CLU_1096042_0_0_1"/>
<evidence type="ECO:0000256" key="1">
    <source>
        <dbReference type="SAM" id="MobiDB-lite"/>
    </source>
</evidence>
<dbReference type="KEGG" id="ptm:GSPATT00000951001"/>
<keyword evidence="3" id="KW-1185">Reference proteome</keyword>